<dbReference type="Proteomes" id="UP001189429">
    <property type="component" value="Unassembled WGS sequence"/>
</dbReference>
<gene>
    <name evidence="3" type="ORF">PCOR1329_LOCUS16827</name>
</gene>
<organism evidence="3 4">
    <name type="scientific">Prorocentrum cordatum</name>
    <dbReference type="NCBI Taxonomy" id="2364126"/>
    <lineage>
        <taxon>Eukaryota</taxon>
        <taxon>Sar</taxon>
        <taxon>Alveolata</taxon>
        <taxon>Dinophyceae</taxon>
        <taxon>Prorocentrales</taxon>
        <taxon>Prorocentraceae</taxon>
        <taxon>Prorocentrum</taxon>
    </lineage>
</organism>
<accession>A0ABN9R503</accession>
<feature type="compositionally biased region" description="Pro residues" evidence="1">
    <location>
        <begin position="175"/>
        <end position="201"/>
    </location>
</feature>
<proteinExistence type="predicted"/>
<evidence type="ECO:0008006" key="5">
    <source>
        <dbReference type="Google" id="ProtNLM"/>
    </source>
</evidence>
<feature type="chain" id="PRO_5047042436" description="Beta-galactosidase" evidence="2">
    <location>
        <begin position="16"/>
        <end position="458"/>
    </location>
</feature>
<evidence type="ECO:0000313" key="3">
    <source>
        <dbReference type="EMBL" id="CAK0812564.1"/>
    </source>
</evidence>
<feature type="signal peptide" evidence="2">
    <location>
        <begin position="1"/>
        <end position="15"/>
    </location>
</feature>
<evidence type="ECO:0000313" key="4">
    <source>
        <dbReference type="Proteomes" id="UP001189429"/>
    </source>
</evidence>
<keyword evidence="2" id="KW-0732">Signal</keyword>
<evidence type="ECO:0000256" key="1">
    <source>
        <dbReference type="SAM" id="MobiDB-lite"/>
    </source>
</evidence>
<protein>
    <recommendedName>
        <fullName evidence="5">Beta-galactosidase</fullName>
    </recommendedName>
</protein>
<feature type="compositionally biased region" description="Low complexity" evidence="1">
    <location>
        <begin position="202"/>
        <end position="213"/>
    </location>
</feature>
<comment type="caution">
    <text evidence="3">The sequence shown here is derived from an EMBL/GenBank/DDBJ whole genome shotgun (WGS) entry which is preliminary data.</text>
</comment>
<sequence>MRHFAVACLLQPVFAAQRALSEGGRWRGDAHPAAALDLVERDARLRLEAAVDIQSGSRAHGRPHSQPARRKQGSFMACGVNWRDYEPIHWNRTEGVTHYAACATASGNTNLVGICRTDGIGHENWDECADEPQFRCAGIPVHPPAKLFFVLCSDVDDPRIALIESSPPTLAPTLAPTPVPTLAPSLAPTPVPSPEPTPFPSSAPTISGTSASVPAPPPSPAPTTAASVSNDPHVTNLNGEKFDIRMPLSDCPLFRVPHSERDPALLRLSASMDTDGVRACGLYVKGITLAGSLLAHQIVRVRPHTRNAGGSNQAGSETVTNFSLQVGNSSWRDFSREGVGTEIAEASVGLLRARFLWREEFGQRVEAQSLELRVGADREHRPVTLIISQAPHQALNLEVGSLGVLGLGRVGGVLGTEGRNRSLEQPSLGCLLAAGPPSGEQRRAPPAAPASYMSASWY</sequence>
<name>A0ABN9R503_9DINO</name>
<evidence type="ECO:0000256" key="2">
    <source>
        <dbReference type="SAM" id="SignalP"/>
    </source>
</evidence>
<reference evidence="3" key="1">
    <citation type="submission" date="2023-10" db="EMBL/GenBank/DDBJ databases">
        <authorList>
            <person name="Chen Y."/>
            <person name="Shah S."/>
            <person name="Dougan E. K."/>
            <person name="Thang M."/>
            <person name="Chan C."/>
        </authorList>
    </citation>
    <scope>NUCLEOTIDE SEQUENCE [LARGE SCALE GENOMIC DNA]</scope>
</reference>
<keyword evidence="4" id="KW-1185">Reference proteome</keyword>
<dbReference type="EMBL" id="CAUYUJ010005178">
    <property type="protein sequence ID" value="CAK0812564.1"/>
    <property type="molecule type" value="Genomic_DNA"/>
</dbReference>
<feature type="region of interest" description="Disordered" evidence="1">
    <location>
        <begin position="167"/>
        <end position="234"/>
    </location>
</feature>